<protein>
    <submittedName>
        <fullName evidence="1">Uncharacterized protein</fullName>
    </submittedName>
</protein>
<comment type="caution">
    <text evidence="1">The sequence shown here is derived from an EMBL/GenBank/DDBJ whole genome shotgun (WGS) entry which is preliminary data.</text>
</comment>
<dbReference type="AlphaFoldDB" id="A0A080LVW1"/>
<reference evidence="1 2" key="1">
    <citation type="submission" date="2014-02" db="EMBL/GenBank/DDBJ databases">
        <title>Expanding our view of genomic diversity in Candidatus Accumulibacter clades.</title>
        <authorList>
            <person name="Skennerton C.T."/>
            <person name="Barr J.J."/>
            <person name="Slater F.R."/>
            <person name="Bond P.L."/>
            <person name="Tyson G.W."/>
        </authorList>
    </citation>
    <scope>NUCLEOTIDE SEQUENCE [LARGE SCALE GENOMIC DNA]</scope>
    <source>
        <strain evidence="2">BA-91</strain>
    </source>
</reference>
<evidence type="ECO:0000313" key="2">
    <source>
        <dbReference type="Proteomes" id="UP000020077"/>
    </source>
</evidence>
<name>A0A080LVW1_9PROT</name>
<dbReference type="EMBL" id="JDVG02000327">
    <property type="protein sequence ID" value="KFB72847.1"/>
    <property type="molecule type" value="Genomic_DNA"/>
</dbReference>
<accession>A0A080LVW1</accession>
<proteinExistence type="predicted"/>
<dbReference type="Proteomes" id="UP000020077">
    <property type="component" value="Unassembled WGS sequence"/>
</dbReference>
<sequence>MAASGAVNIPGMIRANGAAGGVFALEPLSNSDWSAEGGAGSGGGIRIVASRLAIAGSLLATGALECLYARSGSGRIRLEADVFGPLAPTSPQFTASVPGPLFPVGQLALRFSSIAGIPVPASPTGSNDVTVPTATANPVTLALATSGVPVGSILKVSIIPQFGAPISVNSPPTVGSLDNATTSVSVAIPTGHSVLSAQISYTVVAAAGDALSRFAQGERVEKVTLTSALGQAAKATLHTATGRQFDLDPALLTLAAMSQ</sequence>
<gene>
    <name evidence="1" type="ORF">AW09_001931</name>
</gene>
<evidence type="ECO:0000313" key="1">
    <source>
        <dbReference type="EMBL" id="KFB72847.1"/>
    </source>
</evidence>
<organism evidence="1 2">
    <name type="scientific">Candidatus Accumulibacter phosphatis</name>
    <dbReference type="NCBI Taxonomy" id="327160"/>
    <lineage>
        <taxon>Bacteria</taxon>
        <taxon>Pseudomonadati</taxon>
        <taxon>Pseudomonadota</taxon>
        <taxon>Betaproteobacteria</taxon>
        <taxon>Candidatus Accumulibacter</taxon>
    </lineage>
</organism>